<proteinExistence type="predicted"/>
<keyword evidence="2" id="KW-1185">Reference proteome</keyword>
<organism evidence="1 2">
    <name type="scientific">Gryllotalpicola daejeonensis</name>
    <dbReference type="NCBI Taxonomy" id="993087"/>
    <lineage>
        <taxon>Bacteria</taxon>
        <taxon>Bacillati</taxon>
        <taxon>Actinomycetota</taxon>
        <taxon>Actinomycetes</taxon>
        <taxon>Micrococcales</taxon>
        <taxon>Microbacteriaceae</taxon>
        <taxon>Gryllotalpicola</taxon>
    </lineage>
</organism>
<sequence>MAFQDTLTNREIEDIEDLLEVPFTKIADSNVSVGRMNAAFAWIAQRREDPSFTYEQARDLPAAFTNSLLSDDEGSDEDPKG</sequence>
<dbReference type="EMBL" id="BAABBV010000001">
    <property type="protein sequence ID" value="GAA4155916.1"/>
    <property type="molecule type" value="Genomic_DNA"/>
</dbReference>
<reference evidence="1" key="1">
    <citation type="journal article" date="2014" name="Int. J. Syst. Evol. Microbiol.">
        <title>Complete genome of a new Firmicutes species belonging to the dominant human colonic microbiota ('Ruminococcus bicirculans') reveals two chromosomes and a selective capacity to utilize plant glucans.</title>
        <authorList>
            <consortium name="NISC Comparative Sequencing Program"/>
            <person name="Wegmann U."/>
            <person name="Louis P."/>
            <person name="Goesmann A."/>
            <person name="Henrissat B."/>
            <person name="Duncan S.H."/>
            <person name="Flint H.J."/>
        </authorList>
    </citation>
    <scope>NUCLEOTIDE SEQUENCE</scope>
    <source>
        <strain evidence="1">JCM 17590</strain>
    </source>
</reference>
<dbReference type="RefSeq" id="WP_344790207.1">
    <property type="nucleotide sequence ID" value="NZ_BAABBV010000001.1"/>
</dbReference>
<gene>
    <name evidence="1" type="ORF">GCM10022286_05550</name>
</gene>
<evidence type="ECO:0000313" key="1">
    <source>
        <dbReference type="EMBL" id="GAA4155916.1"/>
    </source>
</evidence>
<reference evidence="1" key="2">
    <citation type="submission" date="2023-12" db="EMBL/GenBank/DDBJ databases">
        <authorList>
            <person name="Sun Q."/>
            <person name="Inoue M."/>
        </authorList>
    </citation>
    <scope>NUCLEOTIDE SEQUENCE</scope>
    <source>
        <strain evidence="1">JCM 17590</strain>
    </source>
</reference>
<comment type="caution">
    <text evidence="1">The sequence shown here is derived from an EMBL/GenBank/DDBJ whole genome shotgun (WGS) entry which is preliminary data.</text>
</comment>
<accession>A0ABP7ZFA4</accession>
<protein>
    <submittedName>
        <fullName evidence="1">Uncharacterized protein</fullName>
    </submittedName>
</protein>
<evidence type="ECO:0000313" key="2">
    <source>
        <dbReference type="Proteomes" id="UP001415169"/>
    </source>
</evidence>
<dbReference type="Proteomes" id="UP001415169">
    <property type="component" value="Unassembled WGS sequence"/>
</dbReference>
<name>A0ABP7ZFA4_9MICO</name>